<accession>A0A7D9JAB8</accession>
<dbReference type="EMBL" id="CACRXK020013675">
    <property type="protein sequence ID" value="CAB4025559.1"/>
    <property type="molecule type" value="Genomic_DNA"/>
</dbReference>
<dbReference type="SMART" id="SM00308">
    <property type="entry name" value="LH2"/>
    <property type="match status" value="1"/>
</dbReference>
<dbReference type="Gene3D" id="1.20.58.900">
    <property type="match status" value="3"/>
</dbReference>
<dbReference type="InterPro" id="IPR004012">
    <property type="entry name" value="Run_dom"/>
</dbReference>
<dbReference type="PANTHER" id="PTHR46070">
    <property type="entry name" value="PINSTRIPE, ISOFORM A"/>
    <property type="match status" value="1"/>
</dbReference>
<evidence type="ECO:0000256" key="2">
    <source>
        <dbReference type="SAM" id="MobiDB-lite"/>
    </source>
</evidence>
<dbReference type="OrthoDB" id="6019893at2759"/>
<evidence type="ECO:0000313" key="3">
    <source>
        <dbReference type="EMBL" id="CAB4025559.1"/>
    </source>
</evidence>
<name>A0A7D9JAB8_PARCT</name>
<proteinExistence type="predicted"/>
<dbReference type="SUPFAM" id="SSF140741">
    <property type="entry name" value="RUN domain-like"/>
    <property type="match status" value="2"/>
</dbReference>
<reference evidence="3" key="1">
    <citation type="submission" date="2020-04" db="EMBL/GenBank/DDBJ databases">
        <authorList>
            <person name="Alioto T."/>
            <person name="Alioto T."/>
            <person name="Gomez Garrido J."/>
        </authorList>
    </citation>
    <scope>NUCLEOTIDE SEQUENCE</scope>
    <source>
        <strain evidence="3">A484AB</strain>
    </source>
</reference>
<dbReference type="AlphaFoldDB" id="A0A7D9JAB8"/>
<evidence type="ECO:0000256" key="1">
    <source>
        <dbReference type="PROSITE-ProRule" id="PRU00152"/>
    </source>
</evidence>
<dbReference type="InterPro" id="IPR047278">
    <property type="entry name" value="DEN5A/B"/>
</dbReference>
<comment type="caution">
    <text evidence="3">The sequence shown here is derived from an EMBL/GenBank/DDBJ whole genome shotgun (WGS) entry which is preliminary data.</text>
</comment>
<gene>
    <name evidence="3" type="ORF">PACLA_8A054387</name>
</gene>
<dbReference type="Proteomes" id="UP001152795">
    <property type="component" value="Unassembled WGS sequence"/>
</dbReference>
<feature type="compositionally biased region" description="Polar residues" evidence="2">
    <location>
        <begin position="208"/>
        <end position="219"/>
    </location>
</feature>
<feature type="non-terminal residue" evidence="3">
    <location>
        <position position="617"/>
    </location>
</feature>
<dbReference type="PANTHER" id="PTHR46070:SF1">
    <property type="entry name" value="PINSTRIPE, ISOFORM A"/>
    <property type="match status" value="1"/>
</dbReference>
<dbReference type="Pfam" id="PF02759">
    <property type="entry name" value="RUN"/>
    <property type="match status" value="2"/>
</dbReference>
<dbReference type="InterPro" id="IPR037213">
    <property type="entry name" value="Run_dom_sf"/>
</dbReference>
<dbReference type="GO" id="GO:0031267">
    <property type="term" value="F:small GTPase binding"/>
    <property type="evidence" value="ECO:0007669"/>
    <property type="project" value="InterPro"/>
</dbReference>
<feature type="region of interest" description="Disordered" evidence="2">
    <location>
        <begin position="208"/>
        <end position="246"/>
    </location>
</feature>
<dbReference type="SUPFAM" id="SSF49723">
    <property type="entry name" value="Lipase/lipooxygenase domain (PLAT/LH2 domain)"/>
    <property type="match status" value="1"/>
</dbReference>
<dbReference type="InterPro" id="IPR036392">
    <property type="entry name" value="PLAT/LH2_dom_sf"/>
</dbReference>
<organism evidence="3 4">
    <name type="scientific">Paramuricea clavata</name>
    <name type="common">Red gorgonian</name>
    <name type="synonym">Violescent sea-whip</name>
    <dbReference type="NCBI Taxonomy" id="317549"/>
    <lineage>
        <taxon>Eukaryota</taxon>
        <taxon>Metazoa</taxon>
        <taxon>Cnidaria</taxon>
        <taxon>Anthozoa</taxon>
        <taxon>Octocorallia</taxon>
        <taxon>Malacalcyonacea</taxon>
        <taxon>Plexauridae</taxon>
        <taxon>Paramuricea</taxon>
    </lineage>
</organism>
<feature type="region of interest" description="Disordered" evidence="2">
    <location>
        <begin position="460"/>
        <end position="492"/>
    </location>
</feature>
<protein>
    <submittedName>
        <fullName evidence="3">DENN domain-containing 5B-like</fullName>
    </submittedName>
</protein>
<dbReference type="InterPro" id="IPR001024">
    <property type="entry name" value="PLAT/LH2_dom"/>
</dbReference>
<dbReference type="PROSITE" id="PS50095">
    <property type="entry name" value="PLAT"/>
    <property type="match status" value="1"/>
</dbReference>
<dbReference type="GO" id="GO:0005085">
    <property type="term" value="F:guanyl-nucleotide exchange factor activity"/>
    <property type="evidence" value="ECO:0007669"/>
    <property type="project" value="InterPro"/>
</dbReference>
<dbReference type="PROSITE" id="PS50826">
    <property type="entry name" value="RUN"/>
    <property type="match status" value="2"/>
</dbReference>
<dbReference type="SMART" id="SM00593">
    <property type="entry name" value="RUN"/>
    <property type="match status" value="1"/>
</dbReference>
<comment type="caution">
    <text evidence="1">Lacks conserved residue(s) required for the propagation of feature annotation.</text>
</comment>
<evidence type="ECO:0000313" key="4">
    <source>
        <dbReference type="Proteomes" id="UP001152795"/>
    </source>
</evidence>
<dbReference type="Gene3D" id="2.60.60.20">
    <property type="entry name" value="PLAT/LH2 domain"/>
    <property type="match status" value="1"/>
</dbReference>
<dbReference type="Pfam" id="PF01477">
    <property type="entry name" value="PLAT"/>
    <property type="match status" value="1"/>
</dbReference>
<sequence length="617" mass="70111">QVLSRRISSVDHTAPTPHVLDVEIRRGLGDGFFPDLIEEALVLDKVDSGRRQPKINWRRRDRQKQHSEHLLLNSAMKQDGKKMRDKLAVTIKKYIQENKSTRPKSQLGDMSLNSSDAHITFIQQLLTECKAKTKRMLVLKMGQEAKDLGHNDVKGVEENSLIASLCDLLDRIWGHGLNIRKAKCPLWFHLLSYYDSCDGDTMELTEDSFSSPCQRSAESSPVMPRRPHMRRSTSPEPTRIRTESPAGRRVSMGTKALMADVRSVKNLSEIKTDTGCLRAFVRLALEKKALSKHLKTLLNDKDILRKYYKNYAFVRTEEEREQFLYYLLSLNAVDYFCFTNCFTTLAITYKVVIVTGKQLGGSTTTANVWMILAGEIKDTGIIDVPKGDCEFRFQHPNVGKLTTLRIGHDSSGYAPGWFVEQVLVRNEITGHLYRFPCGRWLAKSNDDGSTERLLVAELQEKQTNNNEESGNSTSSSPQRRSPVMPRKTPEKSTIPVVQENVANAVNNIVKYFCRPESSGERGYLTYLLCGENGLCDSLDQVFQCGFKSSRLFQKNFFIWDFIEKVYLYLNSEEGSFILTDQRRAKLSFCSVVQKINDASQTVGKDGKFQTFICLGAR</sequence>
<keyword evidence="4" id="KW-1185">Reference proteome</keyword>
<feature type="region of interest" description="Disordered" evidence="2">
    <location>
        <begin position="58"/>
        <end position="82"/>
    </location>
</feature>
<feature type="compositionally biased region" description="Low complexity" evidence="2">
    <location>
        <begin position="463"/>
        <end position="476"/>
    </location>
</feature>